<keyword evidence="1 2" id="KW-0812">Transmembrane</keyword>
<sequence>MPYPQAVNQALDKLATTGIWRGNYAPPLYRLLWSAGCNVPPPHYAGFMRNFLFNGIWFACVWGAIMWFAVWPQSGISGLHALLLAVIAGAVFGLAMAFYYRHGARKYQLLP</sequence>
<gene>
    <name evidence="2" type="ORF">CPter91_5532</name>
</gene>
<dbReference type="PATRIC" id="fig|279113.9.peg.5489"/>
<feature type="transmembrane region" description="Helical" evidence="1">
    <location>
        <begin position="51"/>
        <end position="70"/>
    </location>
</feature>
<proteinExistence type="predicted"/>
<evidence type="ECO:0000313" key="2">
    <source>
        <dbReference type="EMBL" id="AMP07815.1"/>
    </source>
</evidence>
<dbReference type="Pfam" id="PF19942">
    <property type="entry name" value="DUF6404"/>
    <property type="match status" value="1"/>
</dbReference>
<dbReference type="OrthoDB" id="7870117at2"/>
<dbReference type="InterPro" id="IPR045644">
    <property type="entry name" value="DUF6404"/>
</dbReference>
<accession>A0A127QDA6</accession>
<evidence type="ECO:0000313" key="3">
    <source>
        <dbReference type="Proteomes" id="UP000074561"/>
    </source>
</evidence>
<dbReference type="EMBL" id="CP013234">
    <property type="protein sequence ID" value="AMP07815.1"/>
    <property type="molecule type" value="Genomic_DNA"/>
</dbReference>
<keyword evidence="1" id="KW-1133">Transmembrane helix</keyword>
<protein>
    <submittedName>
        <fullName evidence="2">Putative transmembrane protein</fullName>
    </submittedName>
</protein>
<reference evidence="2 3" key="1">
    <citation type="submission" date="2015-11" db="EMBL/GenBank/DDBJ databases">
        <title>Exploring the genomic traits of fungus-feeding bacterial genus Collimonas.</title>
        <authorList>
            <person name="Song C."/>
            <person name="Schmidt R."/>
            <person name="de Jager V."/>
            <person name="Krzyzanowska D."/>
            <person name="Jongedijk E."/>
            <person name="Cankar K."/>
            <person name="Beekwilder J."/>
            <person name="van Veen A."/>
            <person name="de Boer W."/>
            <person name="van Veen J.A."/>
            <person name="Garbeva P."/>
        </authorList>
    </citation>
    <scope>NUCLEOTIDE SEQUENCE [LARGE SCALE GENOMIC DNA]</scope>
    <source>
        <strain evidence="2 3">Ter91</strain>
    </source>
</reference>
<organism evidence="2 3">
    <name type="scientific">Collimonas pratensis</name>
    <dbReference type="NCBI Taxonomy" id="279113"/>
    <lineage>
        <taxon>Bacteria</taxon>
        <taxon>Pseudomonadati</taxon>
        <taxon>Pseudomonadota</taxon>
        <taxon>Betaproteobacteria</taxon>
        <taxon>Burkholderiales</taxon>
        <taxon>Oxalobacteraceae</taxon>
        <taxon>Collimonas</taxon>
    </lineage>
</organism>
<keyword evidence="1" id="KW-0472">Membrane</keyword>
<name>A0A127QDA6_9BURK</name>
<dbReference type="KEGG" id="cpra:CPter91_5532"/>
<dbReference type="AlphaFoldDB" id="A0A127QDA6"/>
<dbReference type="STRING" id="279113.CPter91_5532"/>
<dbReference type="Proteomes" id="UP000074561">
    <property type="component" value="Chromosome"/>
</dbReference>
<feature type="transmembrane region" description="Helical" evidence="1">
    <location>
        <begin position="76"/>
        <end position="100"/>
    </location>
</feature>
<evidence type="ECO:0000256" key="1">
    <source>
        <dbReference type="SAM" id="Phobius"/>
    </source>
</evidence>